<gene>
    <name evidence="1" type="ORF">DCP95_10285</name>
</gene>
<dbReference type="AlphaFoldDB" id="A0A3C1KEM3"/>
<proteinExistence type="predicted"/>
<keyword evidence="1" id="KW-0238">DNA-binding</keyword>
<name>A0A3C1KEM3_9MICO</name>
<reference evidence="1 2" key="1">
    <citation type="journal article" date="2018" name="Nat. Biotechnol.">
        <title>A standardized bacterial taxonomy based on genome phylogeny substantially revises the tree of life.</title>
        <authorList>
            <person name="Parks D.H."/>
            <person name="Chuvochina M."/>
            <person name="Waite D.W."/>
            <person name="Rinke C."/>
            <person name="Skarshewski A."/>
            <person name="Chaumeil P.A."/>
            <person name="Hugenholtz P."/>
        </authorList>
    </citation>
    <scope>NUCLEOTIDE SEQUENCE [LARGE SCALE GENOMIC DNA]</scope>
    <source>
        <strain evidence="1">UBA9152</strain>
    </source>
</reference>
<protein>
    <submittedName>
        <fullName evidence="1">DNA-binding protein</fullName>
    </submittedName>
</protein>
<accession>A0A3C1KEM3</accession>
<sequence length="59" mass="6235">MGEVQLALGVSRATVNRRIADGTLVAHRFGPRLIRISAASVRAAGVPLDARHEENESAA</sequence>
<dbReference type="GO" id="GO:0003677">
    <property type="term" value="F:DNA binding"/>
    <property type="evidence" value="ECO:0007669"/>
    <property type="project" value="UniProtKB-KW"/>
</dbReference>
<evidence type="ECO:0000313" key="1">
    <source>
        <dbReference type="EMBL" id="HAN24943.1"/>
    </source>
</evidence>
<organism evidence="1 2">
    <name type="scientific">Microbacterium ginsengisoli</name>
    <dbReference type="NCBI Taxonomy" id="400772"/>
    <lineage>
        <taxon>Bacteria</taxon>
        <taxon>Bacillati</taxon>
        <taxon>Actinomycetota</taxon>
        <taxon>Actinomycetes</taxon>
        <taxon>Micrococcales</taxon>
        <taxon>Microbacteriaceae</taxon>
        <taxon>Microbacterium</taxon>
    </lineage>
</organism>
<dbReference type="EMBL" id="DMNG01000173">
    <property type="protein sequence ID" value="HAN24943.1"/>
    <property type="molecule type" value="Genomic_DNA"/>
</dbReference>
<evidence type="ECO:0000313" key="2">
    <source>
        <dbReference type="Proteomes" id="UP000257479"/>
    </source>
</evidence>
<dbReference type="Proteomes" id="UP000257479">
    <property type="component" value="Unassembled WGS sequence"/>
</dbReference>
<comment type="caution">
    <text evidence="1">The sequence shown here is derived from an EMBL/GenBank/DDBJ whole genome shotgun (WGS) entry which is preliminary data.</text>
</comment>